<protein>
    <submittedName>
        <fullName evidence="3">4-oxalomesaconate tautomerase</fullName>
        <ecNumber evidence="3">5.3.2.8</ecNumber>
    </submittedName>
</protein>
<dbReference type="InterPro" id="IPR047687">
    <property type="entry name" value="OMA_tautomer-like"/>
</dbReference>
<dbReference type="AlphaFoldDB" id="A0A927I1B8"/>
<dbReference type="EC" id="5.3.2.8" evidence="3"/>
<evidence type="ECO:0000256" key="2">
    <source>
        <dbReference type="ARBA" id="ARBA00023235"/>
    </source>
</evidence>
<dbReference type="PANTHER" id="PTHR43709:SF3">
    <property type="entry name" value="ISOMERASE YBHH-RELATED"/>
    <property type="match status" value="1"/>
</dbReference>
<dbReference type="GO" id="GO:0016853">
    <property type="term" value="F:isomerase activity"/>
    <property type="evidence" value="ECO:0007669"/>
    <property type="project" value="UniProtKB-KW"/>
</dbReference>
<dbReference type="Gene3D" id="3.10.310.10">
    <property type="entry name" value="Diaminopimelate Epimerase, Chain A, domain 1"/>
    <property type="match status" value="2"/>
</dbReference>
<organism evidence="3 4">
    <name type="scientific">Bosea spartocytisi</name>
    <dbReference type="NCBI Taxonomy" id="2773451"/>
    <lineage>
        <taxon>Bacteria</taxon>
        <taxon>Pseudomonadati</taxon>
        <taxon>Pseudomonadota</taxon>
        <taxon>Alphaproteobacteria</taxon>
        <taxon>Hyphomicrobiales</taxon>
        <taxon>Boseaceae</taxon>
        <taxon>Bosea</taxon>
    </lineage>
</organism>
<evidence type="ECO:0000313" key="3">
    <source>
        <dbReference type="EMBL" id="MBD3846268.1"/>
    </source>
</evidence>
<dbReference type="SUPFAM" id="SSF54506">
    <property type="entry name" value="Diaminopimelate epimerase-like"/>
    <property type="match status" value="2"/>
</dbReference>
<comment type="caution">
    <text evidence="3">The sequence shown here is derived from an EMBL/GenBank/DDBJ whole genome shotgun (WGS) entry which is preliminary data.</text>
</comment>
<sequence>MATQLRIPCTLMRGGTSRGPVFLASDLPADPTLRGEILLSVLGSGNELQINGLGGGNPLTSKVAIVGPSTHPRADVDYLFAQVKVIERIVDTSPNCGNMLSTVAPFAIEKGLVQGQIGRTRVVIHNVNTGQLIAATVLTPDGRPTYDGDTVIDGVPGSGAPVELEFLGVAGAKTGMLLPTGSAVDRIDGVEVSCIDAAMPLVVIEATALGKTGGELSADLDGDRSFMDRLERIRLEAGRRMGLGDVSGLVIPKPVLIGPPQKGGTLTARYFMPHSCHKAFAVTGAVGLGTACGTPGTLAHRLVGEASLPRSVTIEHPSGRIEVVIDRREGAATAAVLRTTKPILEGIAFAQIPDRPAPLAA</sequence>
<dbReference type="RefSeq" id="WP_191124224.1">
    <property type="nucleotide sequence ID" value="NZ_JACXWY010000005.1"/>
</dbReference>
<dbReference type="EMBL" id="JACXWY010000005">
    <property type="protein sequence ID" value="MBD3846268.1"/>
    <property type="molecule type" value="Genomic_DNA"/>
</dbReference>
<keyword evidence="2 3" id="KW-0413">Isomerase</keyword>
<name>A0A927I1B8_9HYPH</name>
<evidence type="ECO:0000256" key="1">
    <source>
        <dbReference type="ARBA" id="ARBA00007673"/>
    </source>
</evidence>
<accession>A0A927I1B8</accession>
<comment type="similarity">
    <text evidence="1">Belongs to the PrpF family.</text>
</comment>
<evidence type="ECO:0000313" key="4">
    <source>
        <dbReference type="Proteomes" id="UP000619295"/>
    </source>
</evidence>
<dbReference type="Proteomes" id="UP000619295">
    <property type="component" value="Unassembled WGS sequence"/>
</dbReference>
<dbReference type="Pfam" id="PF04303">
    <property type="entry name" value="PrpF"/>
    <property type="match status" value="1"/>
</dbReference>
<gene>
    <name evidence="3" type="ORF">IED13_11210</name>
</gene>
<keyword evidence="4" id="KW-1185">Reference proteome</keyword>
<dbReference type="NCBIfam" id="NF033377">
    <property type="entry name" value="OMA_tautomer"/>
    <property type="match status" value="1"/>
</dbReference>
<dbReference type="InterPro" id="IPR007400">
    <property type="entry name" value="PrpF-like"/>
</dbReference>
<dbReference type="PANTHER" id="PTHR43709">
    <property type="entry name" value="ACONITATE ISOMERASE-RELATED"/>
    <property type="match status" value="1"/>
</dbReference>
<reference evidence="3" key="1">
    <citation type="submission" date="2020-09" db="EMBL/GenBank/DDBJ databases">
        <title>Bosea spartocytisi sp. nov. a root nodule endophyte of Spartocytisus supranubius in the high mountain ecosystem fo the Teide National Park (Canary Islands, Spain).</title>
        <authorList>
            <person name="Pulido-Suarez L."/>
            <person name="Peix A."/>
            <person name="Igual J.M."/>
            <person name="Socas-Perez N."/>
            <person name="Velazquez E."/>
            <person name="Flores-Felix J.D."/>
            <person name="Leon-Barrios M."/>
        </authorList>
    </citation>
    <scope>NUCLEOTIDE SEQUENCE</scope>
    <source>
        <strain evidence="3">SSUT16</strain>
    </source>
</reference>
<proteinExistence type="inferred from homology"/>